<dbReference type="OrthoDB" id="6891340at2"/>
<name>F5RHN3_METUF</name>
<evidence type="ECO:0008006" key="3">
    <source>
        <dbReference type="Google" id="ProtNLM"/>
    </source>
</evidence>
<organism evidence="1 2">
    <name type="scientific">Methyloversatilis universalis (strain ATCC BAA-1314 / DSM 25237 / JCM 13912 / CCUG 52030 / FAM5)</name>
    <dbReference type="NCBI Taxonomy" id="1000565"/>
    <lineage>
        <taxon>Bacteria</taxon>
        <taxon>Pseudomonadati</taxon>
        <taxon>Pseudomonadota</taxon>
        <taxon>Betaproteobacteria</taxon>
        <taxon>Nitrosomonadales</taxon>
        <taxon>Sterolibacteriaceae</taxon>
        <taxon>Methyloversatilis</taxon>
    </lineage>
</organism>
<sequence length="222" mass="23323">MNTRHFGGAVALALLAAGCAAPYSETPLATNFPTSKQPKVQAAGHWAAIAQDVARQISRDLSDSGPLHVQESRAPSEFERAFSRQLVSALMAEGRSVSRSPDAAKVLAFETQTVRFSPDRFQNRQIGGLTLIAGGLWALAAVDASAAGVATAGAVAYDGHQALTSELARGDTPATEILITVHVSEGDRYIAHRSLVYYAADSDRLLYEGGSGVHAVHLKGGQ</sequence>
<protein>
    <recommendedName>
        <fullName evidence="3">Lipoprotein</fullName>
    </recommendedName>
</protein>
<reference evidence="1 2" key="1">
    <citation type="journal article" date="2011" name="J. Bacteriol.">
        <title>Genome sequence of Methyloversatilis universalis FAM5T, a methylotrophic representative of the order Rhodocyclales.</title>
        <authorList>
            <person name="Kittichotirat W."/>
            <person name="Good N.M."/>
            <person name="Hall R."/>
            <person name="Bringel F."/>
            <person name="Lajus A."/>
            <person name="Medigue C."/>
            <person name="Smalley N.E."/>
            <person name="Beck D."/>
            <person name="Bumgarner R."/>
            <person name="Vuilleumier S."/>
            <person name="Kalyuzhnaya M.G."/>
        </authorList>
    </citation>
    <scope>NUCLEOTIDE SEQUENCE [LARGE SCALE GENOMIC DNA]</scope>
    <source>
        <strain evidence="2">ATCC BAA-1314 / JCM 13912 / FAM5</strain>
    </source>
</reference>
<dbReference type="Proteomes" id="UP000005019">
    <property type="component" value="Unassembled WGS sequence"/>
</dbReference>
<dbReference type="EMBL" id="AFHG01000059">
    <property type="protein sequence ID" value="EGK69865.1"/>
    <property type="molecule type" value="Genomic_DNA"/>
</dbReference>
<dbReference type="AlphaFoldDB" id="F5RHN3"/>
<evidence type="ECO:0000313" key="2">
    <source>
        <dbReference type="Proteomes" id="UP000005019"/>
    </source>
</evidence>
<comment type="caution">
    <text evidence="1">The sequence shown here is derived from an EMBL/GenBank/DDBJ whole genome shotgun (WGS) entry which is preliminary data.</text>
</comment>
<dbReference type="eggNOG" id="ENOG5032YPT">
    <property type="taxonomic scope" value="Bacteria"/>
</dbReference>
<accession>F5RHN3</accession>
<evidence type="ECO:0000313" key="1">
    <source>
        <dbReference type="EMBL" id="EGK69865.1"/>
    </source>
</evidence>
<proteinExistence type="predicted"/>
<gene>
    <name evidence="1" type="ORF">METUNv1_03831</name>
</gene>
<dbReference type="PROSITE" id="PS51257">
    <property type="entry name" value="PROKAR_LIPOPROTEIN"/>
    <property type="match status" value="1"/>
</dbReference>
<dbReference type="STRING" id="1000565.METUNv1_03831"/>
<dbReference type="RefSeq" id="WP_008064488.1">
    <property type="nucleotide sequence ID" value="NZ_AFHG01000059.1"/>
</dbReference>
<keyword evidence="2" id="KW-1185">Reference proteome</keyword>